<feature type="coiled-coil region" evidence="4">
    <location>
        <begin position="535"/>
        <end position="569"/>
    </location>
</feature>
<evidence type="ECO:0000256" key="3">
    <source>
        <dbReference type="ARBA" id="ARBA00013368"/>
    </source>
</evidence>
<organism evidence="6 7">
    <name type="scientific">Natronobacillus azotifigens</name>
    <dbReference type="NCBI Taxonomy" id="472978"/>
    <lineage>
        <taxon>Bacteria</taxon>
        <taxon>Bacillati</taxon>
        <taxon>Bacillota</taxon>
        <taxon>Bacilli</taxon>
        <taxon>Bacillales</taxon>
        <taxon>Bacillaceae</taxon>
        <taxon>Natronobacillus</taxon>
    </lineage>
</organism>
<sequence>MRALMLTMTAFGPYNEQQVIDFRQLGEESIFLVTGPTGAGKTTIFDAICFCLYGKASGSEREHDTFRSDFASSDQLTAVSFLFQLKGKTYLVKRQPKQMRPKERGEGLREEPAQAEFYQVEEEEEKILHTKIKDVNETIEQLLGLDYDQFRKMIMIPQGEFRKLIAENSKDREEILQKIFRTYFYRDITDTLKAEAKEKKEALEQIEWKLTQEIEKLDGHEEGLSDHSTKEVMDELTERIEINQKLKLSIEEEKKKREEVRKERQAHFFQGKQLAELFDEQSQLFIEKTKLEQKNAEITDKRTIVSLAEKAEQIVPIEKQLKNRKKEWEMQQQRLSSLENKRQQLQKQSESIAAQYQAFQQNEQKMEQKRQDIQTKMSQLTKWIQYEKIADELKQVKEAKEEARTKQKQLEQKKQDNQDQLKALEKQLEDHLTITNQYFQAKEALSQAVTKTEQFERLSSAFTKLTQLRSEYKKVEEKYQAQKQALTKQQKKLEEIETEKRNQHALLLAAHLEEGAPCPVCGSEEHPKLAKSENEAAANQSNEQVQEEINKLTKALELCQDQLIDAKSNGQGQRQLVEELVQPFDTTFDKLNDQELLILGQTCQKNQQAKQQELQRLEKQVGEMDQKQKQKQTLAKQVENVQVELEKNAKRNEEIHTKYIKLAGKLEQLKEEIPTVKKTRQAWQAEMEVQKTEVEQWFTDWKRLKHQIDEHNLAIADVKSSVKSHQAFLSETKQAWNKEHDAFTAALKEYGFESEKAYQEAKEKREHIEQFQQEIKEYEQRLDRVKDRLATLSVQLKENQKPDLDLLEKAANEANEKCEETMQQLHQVEQELTNQKRILQNLTLLSDKHNDIAKAYYDIAELANLARGDNHLRLSFERYVLSSFLDEILLQANLRMDQLTEHRYQLIRSDQIAKRGAQSGLDLEVMDQHTGKRRSVRTLSGGEGFKAALSLALGMADVVQAHAGGVQLETLFIDEGFGTLDELSLEQAIDCLKGLQQSNRILGIISHVPQLKEEIHAKLVITPSPRGSTVTFHL</sequence>
<evidence type="ECO:0000256" key="4">
    <source>
        <dbReference type="SAM" id="Coils"/>
    </source>
</evidence>
<comment type="subunit">
    <text evidence="2">Heterodimer of SbcC and SbcD.</text>
</comment>
<protein>
    <recommendedName>
        <fullName evidence="3">Nuclease SbcCD subunit C</fullName>
    </recommendedName>
</protein>
<feature type="coiled-coil region" evidence="4">
    <location>
        <begin position="318"/>
        <end position="434"/>
    </location>
</feature>
<feature type="coiled-coil region" evidence="4">
    <location>
        <begin position="754"/>
        <end position="845"/>
    </location>
</feature>
<dbReference type="GO" id="GO:0016887">
    <property type="term" value="F:ATP hydrolysis activity"/>
    <property type="evidence" value="ECO:0007669"/>
    <property type="project" value="InterPro"/>
</dbReference>
<keyword evidence="7" id="KW-1185">Reference proteome</keyword>
<dbReference type="AlphaFoldDB" id="A0A9J6R8F4"/>
<dbReference type="PANTHER" id="PTHR32114">
    <property type="entry name" value="ABC TRANSPORTER ABCH.3"/>
    <property type="match status" value="1"/>
</dbReference>
<dbReference type="SUPFAM" id="SSF52540">
    <property type="entry name" value="P-loop containing nucleoside triphosphate hydrolases"/>
    <property type="match status" value="2"/>
</dbReference>
<keyword evidence="4" id="KW-0175">Coiled coil</keyword>
<dbReference type="EMBL" id="JAPRAT010000002">
    <property type="protein sequence ID" value="MCZ0701909.1"/>
    <property type="molecule type" value="Genomic_DNA"/>
</dbReference>
<dbReference type="Proteomes" id="UP001084197">
    <property type="component" value="Unassembled WGS sequence"/>
</dbReference>
<feature type="coiled-coil region" evidence="4">
    <location>
        <begin position="600"/>
        <end position="686"/>
    </location>
</feature>
<proteinExistence type="inferred from homology"/>
<dbReference type="Gene3D" id="3.40.50.300">
    <property type="entry name" value="P-loop containing nucleotide triphosphate hydrolases"/>
    <property type="match status" value="2"/>
</dbReference>
<accession>A0A9J6R8F4</accession>
<dbReference type="InterPro" id="IPR027417">
    <property type="entry name" value="P-loop_NTPase"/>
</dbReference>
<dbReference type="RefSeq" id="WP_268778677.1">
    <property type="nucleotide sequence ID" value="NZ_JAPRAT010000002.1"/>
</dbReference>
<evidence type="ECO:0000313" key="6">
    <source>
        <dbReference type="EMBL" id="MCZ0701909.1"/>
    </source>
</evidence>
<feature type="coiled-coil region" evidence="4">
    <location>
        <begin position="185"/>
        <end position="263"/>
    </location>
</feature>
<dbReference type="InterPro" id="IPR038729">
    <property type="entry name" value="Rad50/SbcC_AAA"/>
</dbReference>
<feature type="domain" description="Rad50/SbcC-type AAA" evidence="5">
    <location>
        <begin position="6"/>
        <end position="217"/>
    </location>
</feature>
<comment type="similarity">
    <text evidence="1">Belongs to the SMC family. SbcC subfamily.</text>
</comment>
<evidence type="ECO:0000256" key="2">
    <source>
        <dbReference type="ARBA" id="ARBA00011322"/>
    </source>
</evidence>
<feature type="coiled-coil region" evidence="4">
    <location>
        <begin position="458"/>
        <end position="506"/>
    </location>
</feature>
<evidence type="ECO:0000256" key="1">
    <source>
        <dbReference type="ARBA" id="ARBA00006930"/>
    </source>
</evidence>
<dbReference type="GO" id="GO:0006302">
    <property type="term" value="P:double-strand break repair"/>
    <property type="evidence" value="ECO:0007669"/>
    <property type="project" value="InterPro"/>
</dbReference>
<dbReference type="PANTHER" id="PTHR32114:SF2">
    <property type="entry name" value="ABC TRANSPORTER ABCH.3"/>
    <property type="match status" value="1"/>
</dbReference>
<reference evidence="6" key="1">
    <citation type="submission" date="2022-11" db="EMBL/GenBank/DDBJ databases">
        <title>WGS of Natronobacillus azotifigens 24KS-1, an anaerobic diazotrophic haloalkaliphile from soda-rich habitats.</title>
        <authorList>
            <person name="Sorokin D.Y."/>
            <person name="Merkel A.Y."/>
        </authorList>
    </citation>
    <scope>NUCLEOTIDE SEQUENCE</scope>
    <source>
        <strain evidence="6">24KS-1</strain>
    </source>
</reference>
<dbReference type="Pfam" id="PF13476">
    <property type="entry name" value="AAA_23"/>
    <property type="match status" value="1"/>
</dbReference>
<dbReference type="Pfam" id="PF13558">
    <property type="entry name" value="SbcC_Walker_B"/>
    <property type="match status" value="1"/>
</dbReference>
<evidence type="ECO:0000313" key="7">
    <source>
        <dbReference type="Proteomes" id="UP001084197"/>
    </source>
</evidence>
<gene>
    <name evidence="6" type="ORF">OWO01_01620</name>
</gene>
<comment type="caution">
    <text evidence="6">The sequence shown here is derived from an EMBL/GenBank/DDBJ whole genome shotgun (WGS) entry which is preliminary data.</text>
</comment>
<evidence type="ECO:0000259" key="5">
    <source>
        <dbReference type="Pfam" id="PF13476"/>
    </source>
</evidence>
<name>A0A9J6R8F4_9BACI</name>